<accession>F8JMK1</accession>
<dbReference type="KEGG" id="sct:SCAT_p0619"/>
<dbReference type="FunFam" id="1.10.630.10:FF:000018">
    <property type="entry name" value="Cytochrome P450 monooxygenase"/>
    <property type="match status" value="1"/>
</dbReference>
<dbReference type="PROSITE" id="PS00086">
    <property type="entry name" value="CYTOCHROME_P450"/>
    <property type="match status" value="1"/>
</dbReference>
<keyword evidence="6 7" id="KW-0503">Monooxygenase</keyword>
<evidence type="ECO:0000256" key="8">
    <source>
        <dbReference type="SAM" id="MobiDB-lite"/>
    </source>
</evidence>
<proteinExistence type="inferred from homology"/>
<keyword evidence="9" id="KW-0614">Plasmid</keyword>
<dbReference type="HOGENOM" id="CLU_033716_0_2_11"/>
<geneLocation type="plasmid" evidence="9 10">
    <name>pSCATT</name>
</geneLocation>
<dbReference type="SUPFAM" id="SSF48264">
    <property type="entry name" value="Cytochrome P450"/>
    <property type="match status" value="1"/>
</dbReference>
<dbReference type="GO" id="GO:0008395">
    <property type="term" value="F:steroid hydroxylase activity"/>
    <property type="evidence" value="ECO:0007669"/>
    <property type="project" value="TreeGrafter"/>
</dbReference>
<dbReference type="EMBL" id="CP003229">
    <property type="protein sequence ID" value="AEW99316.1"/>
    <property type="molecule type" value="Genomic_DNA"/>
</dbReference>
<dbReference type="GO" id="GO:0020037">
    <property type="term" value="F:heme binding"/>
    <property type="evidence" value="ECO:0007669"/>
    <property type="project" value="InterPro"/>
</dbReference>
<dbReference type="CDD" id="cd11033">
    <property type="entry name" value="CYP142-like"/>
    <property type="match status" value="1"/>
</dbReference>
<dbReference type="InterPro" id="IPR017972">
    <property type="entry name" value="Cyt_P450_CS"/>
</dbReference>
<accession>G8XEP3</accession>
<evidence type="ECO:0000256" key="3">
    <source>
        <dbReference type="ARBA" id="ARBA00022723"/>
    </source>
</evidence>
<evidence type="ECO:0000256" key="4">
    <source>
        <dbReference type="ARBA" id="ARBA00023002"/>
    </source>
</evidence>
<feature type="region of interest" description="Disordered" evidence="8">
    <location>
        <begin position="86"/>
        <end position="106"/>
    </location>
</feature>
<dbReference type="RefSeq" id="WP_014151074.1">
    <property type="nucleotide sequence ID" value="NC_016113.1"/>
</dbReference>
<dbReference type="GO" id="GO:0036199">
    <property type="term" value="F:cholest-4-en-3-one 26-monooxygenase activity"/>
    <property type="evidence" value="ECO:0007669"/>
    <property type="project" value="TreeGrafter"/>
</dbReference>
<dbReference type="PATRIC" id="fig|1003195.11.peg.598"/>
<comment type="similarity">
    <text evidence="1 7">Belongs to the cytochrome P450 family.</text>
</comment>
<evidence type="ECO:0000313" key="9">
    <source>
        <dbReference type="EMBL" id="AEW99316.1"/>
    </source>
</evidence>
<keyword evidence="4 7" id="KW-0560">Oxidoreductase</keyword>
<dbReference type="AlphaFoldDB" id="F8JMK1"/>
<name>F8JMK1_STREN</name>
<dbReference type="InterPro" id="IPR036396">
    <property type="entry name" value="Cyt_P450_sf"/>
</dbReference>
<dbReference type="KEGG" id="scy:SCATT_p11230"/>
<dbReference type="GO" id="GO:0005506">
    <property type="term" value="F:iron ion binding"/>
    <property type="evidence" value="ECO:0007669"/>
    <property type="project" value="InterPro"/>
</dbReference>
<dbReference type="PRINTS" id="PR00359">
    <property type="entry name" value="BP450"/>
</dbReference>
<evidence type="ECO:0000256" key="5">
    <source>
        <dbReference type="ARBA" id="ARBA00023004"/>
    </source>
</evidence>
<dbReference type="PANTHER" id="PTHR46696:SF4">
    <property type="entry name" value="BIOTIN BIOSYNTHESIS CYTOCHROME P450"/>
    <property type="match status" value="1"/>
</dbReference>
<dbReference type="Gene3D" id="1.10.630.10">
    <property type="entry name" value="Cytochrome P450"/>
    <property type="match status" value="1"/>
</dbReference>
<dbReference type="PANTHER" id="PTHR46696">
    <property type="entry name" value="P450, PUTATIVE (EUROFUNG)-RELATED"/>
    <property type="match status" value="1"/>
</dbReference>
<keyword evidence="2 7" id="KW-0349">Heme</keyword>
<dbReference type="OrthoDB" id="5241086at2"/>
<keyword evidence="10" id="KW-1185">Reference proteome</keyword>
<dbReference type="Proteomes" id="UP000007842">
    <property type="component" value="Plasmid pSCATT"/>
</dbReference>
<dbReference type="InterPro" id="IPR002397">
    <property type="entry name" value="Cyt_P450_B"/>
</dbReference>
<evidence type="ECO:0000256" key="6">
    <source>
        <dbReference type="ARBA" id="ARBA00023033"/>
    </source>
</evidence>
<protein>
    <submittedName>
        <fullName evidence="9">Cytochrome P450 monooxygenase CYP185A1</fullName>
    </submittedName>
</protein>
<organism evidence="9 10">
    <name type="scientific">Streptantibioticus cattleyicolor (strain ATCC 35852 / DSM 46488 / JCM 4925 / NBRC 14057 / NRRL 8057)</name>
    <name type="common">Streptomyces cattleya</name>
    <dbReference type="NCBI Taxonomy" id="1003195"/>
    <lineage>
        <taxon>Bacteria</taxon>
        <taxon>Bacillati</taxon>
        <taxon>Actinomycetota</taxon>
        <taxon>Actinomycetes</taxon>
        <taxon>Kitasatosporales</taxon>
        <taxon>Streptomycetaceae</taxon>
        <taxon>Streptantibioticus</taxon>
    </lineage>
</organism>
<dbReference type="InterPro" id="IPR001128">
    <property type="entry name" value="Cyt_P450"/>
</dbReference>
<keyword evidence="5 7" id="KW-0408">Iron</keyword>
<gene>
    <name evidence="9" type="ordered locus">SCATT_p11230</name>
</gene>
<dbReference type="GO" id="GO:0006707">
    <property type="term" value="P:cholesterol catabolic process"/>
    <property type="evidence" value="ECO:0007669"/>
    <property type="project" value="TreeGrafter"/>
</dbReference>
<keyword evidence="3 7" id="KW-0479">Metal-binding</keyword>
<reference evidence="10" key="1">
    <citation type="submission" date="2011-12" db="EMBL/GenBank/DDBJ databases">
        <title>Complete genome sequence of Streptomyces cattleya strain DSM 46488.</title>
        <authorList>
            <person name="Ou H.-Y."/>
            <person name="Li P."/>
            <person name="Zhao C."/>
            <person name="O'Hagan D."/>
            <person name="Deng Z."/>
        </authorList>
    </citation>
    <scope>NUCLEOTIDE SEQUENCE [LARGE SCALE GENOMIC DNA]</scope>
    <source>
        <strain evidence="10">ATCC 35852 / DSM 46488 / JCM 4925 / NBRC 14057 / NRRL 8057</strain>
        <plasmid evidence="10">Plasmid pSCATT</plasmid>
    </source>
</reference>
<sequence>MMLPDRPAHVRPEDIGGVDLVDPFLYSDGDPHSVWHAMRRHDPVRWHPVGERLGFWSVTCYDDGDFVMRDHTCFTSQRGTLLNLLGTDDPAGGRQMAATDPPKHTRMREPLQRSLTNKAVERYRERIRHEVRRILAPAVTGEPYDFAGEMTALPMAVTGTIMGLPQRDWAELTRLTLMSIAPDDPEYMTDGGPRATLEAAHRGLFAYFQDVVGERRRDLGDDLLSTLLTMEIDGRPLGAGEVLSNCYSLLLGANVTTPYVPSAAMERMVADPALAADWLGHPELVQSGVEEALRWSSPANHFMRYAVKDVTVHGVEIPAGDAVVVWLGSANRDERAFADPFRFDIRRRPNRHIAFGAGPHYCVGHTVARVSLRVLFEELIGRFEGFEQAGPAEHLCSNFVAGIKHLPVTARVRAGQERVFAVAAAS</sequence>
<evidence type="ECO:0000256" key="7">
    <source>
        <dbReference type="RuleBase" id="RU000461"/>
    </source>
</evidence>
<evidence type="ECO:0000313" key="10">
    <source>
        <dbReference type="Proteomes" id="UP000007842"/>
    </source>
</evidence>
<evidence type="ECO:0000256" key="2">
    <source>
        <dbReference type="ARBA" id="ARBA00022617"/>
    </source>
</evidence>
<dbReference type="Pfam" id="PF00067">
    <property type="entry name" value="p450"/>
    <property type="match status" value="1"/>
</dbReference>
<evidence type="ECO:0000256" key="1">
    <source>
        <dbReference type="ARBA" id="ARBA00010617"/>
    </source>
</evidence>